<dbReference type="Gene3D" id="3.40.50.300">
    <property type="entry name" value="P-loop containing nucleotide triphosphate hydrolases"/>
    <property type="match status" value="1"/>
</dbReference>
<dbReference type="EC" id="3.6.-.-" evidence="7"/>
<dbReference type="InterPro" id="IPR027417">
    <property type="entry name" value="P-loop_NTPase"/>
</dbReference>
<comment type="similarity">
    <text evidence="1">Belongs to the SIMIBI class G3E GTPase family. ArgK/MeaB subfamily.</text>
</comment>
<dbReference type="GeneID" id="77256607"/>
<dbReference type="InterPro" id="IPR052040">
    <property type="entry name" value="GTPase/Isobutyryl-CoA_mutase"/>
</dbReference>
<reference evidence="8 10" key="1">
    <citation type="submission" date="2016-10" db="EMBL/GenBank/DDBJ databases">
        <authorList>
            <person name="Varghese N."/>
            <person name="Submissions S."/>
        </authorList>
    </citation>
    <scope>NUCLEOTIDE SEQUENCE [LARGE SCALE GENOMIC DNA]</scope>
    <source>
        <strain evidence="8 10">DSM 26291</strain>
    </source>
</reference>
<accession>A0A1W6KBD3</accession>
<protein>
    <submittedName>
        <fullName evidence="8">LAO/AO transport system kinase</fullName>
    </submittedName>
    <submittedName>
        <fullName evidence="7">Putative GTPase</fullName>
        <ecNumber evidence="7">3.6.-.-</ecNumber>
    </submittedName>
</protein>
<dbReference type="PANTHER" id="PTHR43087:SF1">
    <property type="entry name" value="LAO_AO TRANSPORT SYSTEM ATPASE"/>
    <property type="match status" value="1"/>
</dbReference>
<dbReference type="GO" id="GO:0005525">
    <property type="term" value="F:GTP binding"/>
    <property type="evidence" value="ECO:0007669"/>
    <property type="project" value="UniProtKB-KW"/>
</dbReference>
<proteinExistence type="inferred from homology"/>
<evidence type="ECO:0000313" key="9">
    <source>
        <dbReference type="Proteomes" id="UP000193100"/>
    </source>
</evidence>
<dbReference type="EMBL" id="CP020931">
    <property type="protein sequence ID" value="ARM84723.1"/>
    <property type="molecule type" value="Genomic_DNA"/>
</dbReference>
<dbReference type="Proteomes" id="UP000193100">
    <property type="component" value="Chromosome"/>
</dbReference>
<dbReference type="GO" id="GO:0016301">
    <property type="term" value="F:kinase activity"/>
    <property type="evidence" value="ECO:0007669"/>
    <property type="project" value="UniProtKB-KW"/>
</dbReference>
<keyword evidence="2" id="KW-0547">Nucleotide-binding</keyword>
<sequence length="326" mass="35058">MINRIPSMKLAERVREGHLRAIARLITRVESGGDAEVREALAELYKSTGNAHVVGITGVPGAGKSTLVTQLVHEYRASGRKVGVVAIDPSSPYSGGAILGDRIRMGDLVSDPGVFIRSMATRGTLGGLARPALDAVDLLDAGGFDVVLIETVGVGQDEVDIVRAAHTTVVVNAPGLGDDIQAIKAGVLEIADVHVVSKADRPDSNKTIQELKAMLMMSLEPGEGIWRVPVVPTSSEKHTGFDDLMAAIDRHAEHLEKSGEITQRRHQIALTRVVKVAEEIVRDNFARDSRSQTEELLKKVTQRELDPHGAAVTLLKAMKETIHEAH</sequence>
<keyword evidence="10" id="KW-1185">Reference proteome</keyword>
<feature type="domain" description="AAA+ ATPase" evidence="6">
    <location>
        <begin position="50"/>
        <end position="301"/>
    </location>
</feature>
<dbReference type="EMBL" id="FOTV01000007">
    <property type="protein sequence ID" value="SFL69112.1"/>
    <property type="molecule type" value="Genomic_DNA"/>
</dbReference>
<evidence type="ECO:0000259" key="6">
    <source>
        <dbReference type="SMART" id="SM00382"/>
    </source>
</evidence>
<name>A0A1W6KBD3_9GAMM</name>
<dbReference type="AlphaFoldDB" id="A0A1W6KBD3"/>
<evidence type="ECO:0000256" key="5">
    <source>
        <dbReference type="ARBA" id="ARBA00023186"/>
    </source>
</evidence>
<keyword evidence="3 7" id="KW-0378">Hydrolase</keyword>
<evidence type="ECO:0000313" key="10">
    <source>
        <dbReference type="Proteomes" id="UP000199211"/>
    </source>
</evidence>
<reference evidence="7 9" key="2">
    <citation type="submission" date="2017-04" db="EMBL/GenBank/DDBJ databases">
        <title>Genome Sequence of Marinobacter salarius strain SMR5 Isolated from a culture of the Diatom Skeletonema marinoi.</title>
        <authorList>
            <person name="Topel M."/>
            <person name="Pinder M.I.M."/>
            <person name="Johansson O.N."/>
            <person name="Kourtchenko O."/>
            <person name="Godhe A."/>
            <person name="Clarke A.K."/>
        </authorList>
    </citation>
    <scope>NUCLEOTIDE SEQUENCE [LARGE SCALE GENOMIC DNA]</scope>
    <source>
        <strain evidence="7 9">SMR5</strain>
    </source>
</reference>
<evidence type="ECO:0000313" key="8">
    <source>
        <dbReference type="EMBL" id="SFL69112.1"/>
    </source>
</evidence>
<dbReference type="GO" id="GO:0003924">
    <property type="term" value="F:GTPase activity"/>
    <property type="evidence" value="ECO:0007669"/>
    <property type="project" value="InterPro"/>
</dbReference>
<evidence type="ECO:0000256" key="2">
    <source>
        <dbReference type="ARBA" id="ARBA00022741"/>
    </source>
</evidence>
<keyword evidence="8" id="KW-0808">Transferase</keyword>
<dbReference type="InterPro" id="IPR005129">
    <property type="entry name" value="GTPase_ArgK"/>
</dbReference>
<dbReference type="Pfam" id="PF03308">
    <property type="entry name" value="MeaB"/>
    <property type="match status" value="1"/>
</dbReference>
<evidence type="ECO:0000256" key="1">
    <source>
        <dbReference type="ARBA" id="ARBA00009625"/>
    </source>
</evidence>
<dbReference type="CDD" id="cd03114">
    <property type="entry name" value="MMAA-like"/>
    <property type="match status" value="1"/>
</dbReference>
<dbReference type="NCBIfam" id="TIGR00750">
    <property type="entry name" value="lao"/>
    <property type="match status" value="1"/>
</dbReference>
<dbReference type="Proteomes" id="UP000199211">
    <property type="component" value="Unassembled WGS sequence"/>
</dbReference>
<keyword evidence="5" id="KW-0143">Chaperone</keyword>
<dbReference type="InterPro" id="IPR003593">
    <property type="entry name" value="AAA+_ATPase"/>
</dbReference>
<gene>
    <name evidence="7" type="ORF">MARSALSMR5_02671</name>
    <name evidence="8" type="ORF">SAMN04487868_10717</name>
</gene>
<organism evidence="7 9">
    <name type="scientific">Marinobacter salarius</name>
    <dbReference type="NCBI Taxonomy" id="1420917"/>
    <lineage>
        <taxon>Bacteria</taxon>
        <taxon>Pseudomonadati</taxon>
        <taxon>Pseudomonadota</taxon>
        <taxon>Gammaproteobacteria</taxon>
        <taxon>Pseudomonadales</taxon>
        <taxon>Marinobacteraceae</taxon>
        <taxon>Marinobacter</taxon>
    </lineage>
</organism>
<dbReference type="STRING" id="1420917.AU15_14570"/>
<keyword evidence="4" id="KW-0342">GTP-binding</keyword>
<dbReference type="RefSeq" id="WP_083637141.1">
    <property type="nucleotide sequence ID" value="NZ_CP020931.1"/>
</dbReference>
<evidence type="ECO:0000256" key="4">
    <source>
        <dbReference type="ARBA" id="ARBA00023134"/>
    </source>
</evidence>
<accession>A0A1I4JRF2</accession>
<dbReference type="PANTHER" id="PTHR43087">
    <property type="entry name" value="LYSINE/ARGININE/ORNITHINE TRANSPORT SYSTEM KINASE"/>
    <property type="match status" value="1"/>
</dbReference>
<evidence type="ECO:0000256" key="3">
    <source>
        <dbReference type="ARBA" id="ARBA00022801"/>
    </source>
</evidence>
<dbReference type="SUPFAM" id="SSF52540">
    <property type="entry name" value="P-loop containing nucleoside triphosphate hydrolases"/>
    <property type="match status" value="1"/>
</dbReference>
<dbReference type="SMART" id="SM00382">
    <property type="entry name" value="AAA"/>
    <property type="match status" value="1"/>
</dbReference>
<evidence type="ECO:0000313" key="7">
    <source>
        <dbReference type="EMBL" id="ARM84723.1"/>
    </source>
</evidence>
<keyword evidence="8" id="KW-0418">Kinase</keyword>